<dbReference type="Proteomes" id="UP001597195">
    <property type="component" value="Unassembled WGS sequence"/>
</dbReference>
<dbReference type="PANTHER" id="PTHR30487:SF0">
    <property type="entry name" value="PREPILIN LEADER PEPTIDASE_N-METHYLTRANSFERASE-RELATED"/>
    <property type="match status" value="1"/>
</dbReference>
<keyword evidence="4" id="KW-1185">Reference proteome</keyword>
<accession>A0ABW4H543</accession>
<dbReference type="EC" id="3.4.23.-" evidence="3"/>
<keyword evidence="3" id="KW-0378">Hydrolase</keyword>
<dbReference type="GO" id="GO:0016787">
    <property type="term" value="F:hydrolase activity"/>
    <property type="evidence" value="ECO:0007669"/>
    <property type="project" value="UniProtKB-KW"/>
</dbReference>
<keyword evidence="1" id="KW-0812">Transmembrane</keyword>
<keyword evidence="1" id="KW-0472">Membrane</keyword>
<dbReference type="InterPro" id="IPR050882">
    <property type="entry name" value="Prepilin_peptidase/N-MTase"/>
</dbReference>
<evidence type="ECO:0000313" key="4">
    <source>
        <dbReference type="Proteomes" id="UP001597195"/>
    </source>
</evidence>
<organism evidence="3 4">
    <name type="scientific">Levilactobacillus fuyuanensis</name>
    <dbReference type="NCBI Taxonomy" id="2486022"/>
    <lineage>
        <taxon>Bacteria</taxon>
        <taxon>Bacillati</taxon>
        <taxon>Bacillota</taxon>
        <taxon>Bacilli</taxon>
        <taxon>Lactobacillales</taxon>
        <taxon>Lactobacillaceae</taxon>
        <taxon>Levilactobacillus</taxon>
    </lineage>
</organism>
<evidence type="ECO:0000259" key="2">
    <source>
        <dbReference type="Pfam" id="PF06750"/>
    </source>
</evidence>
<dbReference type="EMBL" id="JBHTOM010000013">
    <property type="protein sequence ID" value="MFD1549869.1"/>
    <property type="molecule type" value="Genomic_DNA"/>
</dbReference>
<keyword evidence="1" id="KW-1133">Transmembrane helix</keyword>
<name>A0ABW4H543_9LACO</name>
<dbReference type="RefSeq" id="WP_125701525.1">
    <property type="nucleotide sequence ID" value="NZ_JBHTOM010000013.1"/>
</dbReference>
<feature type="transmembrane region" description="Helical" evidence="1">
    <location>
        <begin position="128"/>
        <end position="150"/>
    </location>
</feature>
<proteinExistence type="predicted"/>
<protein>
    <submittedName>
        <fullName evidence="3">Prepilin peptidase</fullName>
        <ecNumber evidence="3">3.4.23.-</ecNumber>
    </submittedName>
</protein>
<dbReference type="PANTHER" id="PTHR30487">
    <property type="entry name" value="TYPE 4 PREPILIN-LIKE PROTEINS LEADER PEPTIDE-PROCESSING ENZYME"/>
    <property type="match status" value="1"/>
</dbReference>
<comment type="caution">
    <text evidence="3">The sequence shown here is derived from an EMBL/GenBank/DDBJ whole genome shotgun (WGS) entry which is preliminary data.</text>
</comment>
<feature type="transmembrane region" description="Helical" evidence="1">
    <location>
        <begin position="90"/>
        <end position="108"/>
    </location>
</feature>
<dbReference type="Pfam" id="PF06750">
    <property type="entry name" value="A24_N_bact"/>
    <property type="match status" value="1"/>
</dbReference>
<sequence length="216" mass="23853">MLIIILFIYGSCTGSLLVAMASRYVTGDSYLFPASHCDTCQTPLTYWQLVPVLSYTLLRGKCQTCGGTIPAVTLIVEVTAGLLATTVTDWTSFLIVLWLALWGFAALCDWQTQTFPGWVSWLATGFSLWHHSPLVWLLGCACLLAIHLLWPRWRHPVIGDGDLEMMVSYGLLRGVTATAHWLVVACLLGLWRARVGGRIAFLPDLVVSAVGWWLVA</sequence>
<gene>
    <name evidence="3" type="ORF">ACFQ5T_09195</name>
</gene>
<feature type="transmembrane region" description="Helical" evidence="1">
    <location>
        <begin position="170"/>
        <end position="191"/>
    </location>
</feature>
<evidence type="ECO:0000256" key="1">
    <source>
        <dbReference type="SAM" id="Phobius"/>
    </source>
</evidence>
<dbReference type="InterPro" id="IPR010627">
    <property type="entry name" value="Prepilin_pept_A24_N"/>
</dbReference>
<reference evidence="4" key="1">
    <citation type="journal article" date="2019" name="Int. J. Syst. Evol. Microbiol.">
        <title>The Global Catalogue of Microorganisms (GCM) 10K type strain sequencing project: providing services to taxonomists for standard genome sequencing and annotation.</title>
        <authorList>
            <consortium name="The Broad Institute Genomics Platform"/>
            <consortium name="The Broad Institute Genome Sequencing Center for Infectious Disease"/>
            <person name="Wu L."/>
            <person name="Ma J."/>
        </authorList>
    </citation>
    <scope>NUCLEOTIDE SEQUENCE [LARGE SCALE GENOMIC DNA]</scope>
    <source>
        <strain evidence="4">CCM 8906</strain>
    </source>
</reference>
<feature type="domain" description="Prepilin peptidase A24 N-terminal" evidence="2">
    <location>
        <begin position="8"/>
        <end position="87"/>
    </location>
</feature>
<evidence type="ECO:0000313" key="3">
    <source>
        <dbReference type="EMBL" id="MFD1549869.1"/>
    </source>
</evidence>